<dbReference type="EMBL" id="JBJGBS010000063">
    <property type="protein sequence ID" value="MFO3706012.1"/>
    <property type="molecule type" value="Genomic_DNA"/>
</dbReference>
<dbReference type="Proteomes" id="UP001637990">
    <property type="component" value="Unassembled WGS sequence"/>
</dbReference>
<organism evidence="1 2">
    <name type="scientific">Xanthomonas codiaei</name>
    <dbReference type="NCBI Taxonomy" id="56463"/>
    <lineage>
        <taxon>Bacteria</taxon>
        <taxon>Pseudomonadati</taxon>
        <taxon>Pseudomonadota</taxon>
        <taxon>Gammaproteobacteria</taxon>
        <taxon>Lysobacterales</taxon>
        <taxon>Lysobacteraceae</taxon>
        <taxon>Xanthomonas</taxon>
    </lineage>
</organism>
<evidence type="ECO:0000313" key="1">
    <source>
        <dbReference type="EMBL" id="MFO3706012.1"/>
    </source>
</evidence>
<name>A0ABW9MP45_9XANT</name>
<sequence length="97" mass="10923">MAMPGRGGSLDRVRQMPLSAPARLRHHVFAVEMDARLSIRHSRYAIRRKQPAWRHAQISDAVITTARIIDIAGRHIEAASALRNDARDNPNHDVTAR</sequence>
<gene>
    <name evidence="1" type="ORF">ACI6Q5_13800</name>
</gene>
<protein>
    <submittedName>
        <fullName evidence="1">Uncharacterized protein</fullName>
    </submittedName>
</protein>
<keyword evidence="2" id="KW-1185">Reference proteome</keyword>
<reference evidence="1 2" key="1">
    <citation type="submission" date="2024-11" db="EMBL/GenBank/DDBJ databases">
        <title>Genome sequencing of Xanthomonas codiaei.</title>
        <authorList>
            <person name="Studholme D.J."/>
        </authorList>
    </citation>
    <scope>NUCLEOTIDE SEQUENCE [LARGE SCALE GENOMIC DNA]</scope>
    <source>
        <strain evidence="1 2">NCPPB 4350</strain>
    </source>
</reference>
<comment type="caution">
    <text evidence="1">The sequence shown here is derived from an EMBL/GenBank/DDBJ whole genome shotgun (WGS) entry which is preliminary data.</text>
</comment>
<accession>A0ABW9MP45</accession>
<proteinExistence type="predicted"/>
<evidence type="ECO:0000313" key="2">
    <source>
        <dbReference type="Proteomes" id="UP001637990"/>
    </source>
</evidence>
<dbReference type="RefSeq" id="WP_146091888.1">
    <property type="nucleotide sequence ID" value="NZ_JBJGBS010000063.1"/>
</dbReference>